<dbReference type="PANTHER" id="PTHR45695:SF9">
    <property type="entry name" value="LEUCOKININ RECEPTOR"/>
    <property type="match status" value="1"/>
</dbReference>
<evidence type="ECO:0000256" key="6">
    <source>
        <dbReference type="ARBA" id="ARBA00023170"/>
    </source>
</evidence>
<evidence type="ECO:0000256" key="1">
    <source>
        <dbReference type="ARBA" id="ARBA00004141"/>
    </source>
</evidence>
<dbReference type="PANTHER" id="PTHR45695">
    <property type="entry name" value="LEUCOKININ RECEPTOR-RELATED"/>
    <property type="match status" value="1"/>
</dbReference>
<dbReference type="InterPro" id="IPR017452">
    <property type="entry name" value="GPCR_Rhodpsn_7TM"/>
</dbReference>
<dbReference type="GO" id="GO:0004930">
    <property type="term" value="F:G protein-coupled receptor activity"/>
    <property type="evidence" value="ECO:0007669"/>
    <property type="project" value="UniProtKB-KW"/>
</dbReference>
<keyword evidence="5 8" id="KW-0472">Membrane</keyword>
<dbReference type="PRINTS" id="PR00237">
    <property type="entry name" value="GPCRRHODOPSN"/>
</dbReference>
<evidence type="ECO:0000256" key="4">
    <source>
        <dbReference type="ARBA" id="ARBA00023040"/>
    </source>
</evidence>
<keyword evidence="3 8" id="KW-1133">Transmembrane helix</keyword>
<evidence type="ECO:0000259" key="9">
    <source>
        <dbReference type="PROSITE" id="PS50262"/>
    </source>
</evidence>
<sequence>ESPQVKPKNENRPSPISQATLKRTTGTLFTVTLAYILSAIPHHVLSVIFFVNPAFDCSMTLIGGQFYYTFVWSYFINSAINPFIYSFRDSKFRHEVKKMYGLIM</sequence>
<feature type="transmembrane region" description="Helical" evidence="8">
    <location>
        <begin position="28"/>
        <end position="51"/>
    </location>
</feature>
<comment type="subcellular location">
    <subcellularLocation>
        <location evidence="1">Membrane</location>
        <topology evidence="1">Multi-pass membrane protein</topology>
    </subcellularLocation>
</comment>
<dbReference type="EnsemblMetazoa" id="G3846.6">
    <property type="protein sequence ID" value="G3846.6:cds"/>
    <property type="gene ID" value="G3846"/>
</dbReference>
<dbReference type="GO" id="GO:0005886">
    <property type="term" value="C:plasma membrane"/>
    <property type="evidence" value="ECO:0007669"/>
    <property type="project" value="TreeGrafter"/>
</dbReference>
<dbReference type="Gene3D" id="1.20.1070.10">
    <property type="entry name" value="Rhodopsin 7-helix transmembrane proteins"/>
    <property type="match status" value="1"/>
</dbReference>
<evidence type="ECO:0000256" key="5">
    <source>
        <dbReference type="ARBA" id="ARBA00023136"/>
    </source>
</evidence>
<feature type="transmembrane region" description="Helical" evidence="8">
    <location>
        <begin position="66"/>
        <end position="87"/>
    </location>
</feature>
<keyword evidence="11" id="KW-1185">Reference proteome</keyword>
<accession>A0A8W8N408</accession>
<keyword evidence="6" id="KW-0675">Receptor</keyword>
<reference evidence="10" key="1">
    <citation type="submission" date="2022-08" db="UniProtKB">
        <authorList>
            <consortium name="EnsemblMetazoa"/>
        </authorList>
    </citation>
    <scope>IDENTIFICATION</scope>
    <source>
        <strain evidence="10">05x7-T-G4-1.051#20</strain>
    </source>
</reference>
<dbReference type="SUPFAM" id="SSF81321">
    <property type="entry name" value="Family A G protein-coupled receptor-like"/>
    <property type="match status" value="1"/>
</dbReference>
<evidence type="ECO:0000256" key="8">
    <source>
        <dbReference type="SAM" id="Phobius"/>
    </source>
</evidence>
<protein>
    <recommendedName>
        <fullName evidence="9">G-protein coupled receptors family 1 profile domain-containing protein</fullName>
    </recommendedName>
</protein>
<evidence type="ECO:0000313" key="11">
    <source>
        <dbReference type="Proteomes" id="UP000005408"/>
    </source>
</evidence>
<keyword evidence="7" id="KW-0807">Transducer</keyword>
<evidence type="ECO:0000256" key="7">
    <source>
        <dbReference type="ARBA" id="ARBA00023224"/>
    </source>
</evidence>
<dbReference type="Pfam" id="PF00001">
    <property type="entry name" value="7tm_1"/>
    <property type="match status" value="1"/>
</dbReference>
<keyword evidence="4" id="KW-0297">G-protein coupled receptor</keyword>
<evidence type="ECO:0000256" key="3">
    <source>
        <dbReference type="ARBA" id="ARBA00022989"/>
    </source>
</evidence>
<dbReference type="AlphaFoldDB" id="A0A8W8N408"/>
<dbReference type="PROSITE" id="PS50262">
    <property type="entry name" value="G_PROTEIN_RECEP_F1_2"/>
    <property type="match status" value="1"/>
</dbReference>
<keyword evidence="2 8" id="KW-0812">Transmembrane</keyword>
<dbReference type="InterPro" id="IPR000276">
    <property type="entry name" value="GPCR_Rhodpsn"/>
</dbReference>
<name>A0A8W8N408_MAGGI</name>
<proteinExistence type="predicted"/>
<dbReference type="CDD" id="cd00637">
    <property type="entry name" value="7tm_classA_rhodopsin-like"/>
    <property type="match status" value="1"/>
</dbReference>
<evidence type="ECO:0000256" key="2">
    <source>
        <dbReference type="ARBA" id="ARBA00022692"/>
    </source>
</evidence>
<organism evidence="10 11">
    <name type="scientific">Magallana gigas</name>
    <name type="common">Pacific oyster</name>
    <name type="synonym">Crassostrea gigas</name>
    <dbReference type="NCBI Taxonomy" id="29159"/>
    <lineage>
        <taxon>Eukaryota</taxon>
        <taxon>Metazoa</taxon>
        <taxon>Spiralia</taxon>
        <taxon>Lophotrochozoa</taxon>
        <taxon>Mollusca</taxon>
        <taxon>Bivalvia</taxon>
        <taxon>Autobranchia</taxon>
        <taxon>Pteriomorphia</taxon>
        <taxon>Ostreida</taxon>
        <taxon>Ostreoidea</taxon>
        <taxon>Ostreidae</taxon>
        <taxon>Magallana</taxon>
    </lineage>
</organism>
<feature type="domain" description="G-protein coupled receptors family 1 profile" evidence="9">
    <location>
        <begin position="1"/>
        <end position="85"/>
    </location>
</feature>
<dbReference type="Proteomes" id="UP000005408">
    <property type="component" value="Unassembled WGS sequence"/>
</dbReference>
<evidence type="ECO:0000313" key="10">
    <source>
        <dbReference type="EnsemblMetazoa" id="G3846.6:cds"/>
    </source>
</evidence>